<dbReference type="InterPro" id="IPR027417">
    <property type="entry name" value="P-loop_NTPase"/>
</dbReference>
<protein>
    <submittedName>
        <fullName evidence="1">Sulfotransferase family protein</fullName>
        <ecNumber evidence="1">2.8.2.-</ecNumber>
    </submittedName>
</protein>
<dbReference type="EC" id="2.8.2.-" evidence="1"/>
<dbReference type="Proteomes" id="UP001595904">
    <property type="component" value="Unassembled WGS sequence"/>
</dbReference>
<accession>A0ABV8SPY0</accession>
<comment type="caution">
    <text evidence="1">The sequence shown here is derived from an EMBL/GenBank/DDBJ whole genome shotgun (WGS) entry which is preliminary data.</text>
</comment>
<dbReference type="Pfam" id="PF17784">
    <property type="entry name" value="Sulfotransfer_4"/>
    <property type="match status" value="1"/>
</dbReference>
<dbReference type="PANTHER" id="PTHR36978">
    <property type="entry name" value="P-LOOP CONTAINING NUCLEOTIDE TRIPHOSPHATE HYDROLASE"/>
    <property type="match status" value="1"/>
</dbReference>
<evidence type="ECO:0000313" key="2">
    <source>
        <dbReference type="Proteomes" id="UP001595904"/>
    </source>
</evidence>
<dbReference type="Gene3D" id="3.40.50.300">
    <property type="entry name" value="P-loop containing nucleotide triphosphate hydrolases"/>
    <property type="match status" value="1"/>
</dbReference>
<dbReference type="SUPFAM" id="SSF52540">
    <property type="entry name" value="P-loop containing nucleoside triphosphate hydrolases"/>
    <property type="match status" value="1"/>
</dbReference>
<keyword evidence="2" id="KW-1185">Reference proteome</keyword>
<dbReference type="InterPro" id="IPR040632">
    <property type="entry name" value="Sulfotransfer_4"/>
</dbReference>
<proteinExistence type="predicted"/>
<organism evidence="1 2">
    <name type="scientific">Steroidobacter flavus</name>
    <dbReference type="NCBI Taxonomy" id="1842136"/>
    <lineage>
        <taxon>Bacteria</taxon>
        <taxon>Pseudomonadati</taxon>
        <taxon>Pseudomonadota</taxon>
        <taxon>Gammaproteobacteria</taxon>
        <taxon>Steroidobacterales</taxon>
        <taxon>Steroidobacteraceae</taxon>
        <taxon>Steroidobacter</taxon>
    </lineage>
</organism>
<dbReference type="RefSeq" id="WP_380595604.1">
    <property type="nucleotide sequence ID" value="NZ_JBHSDU010000002.1"/>
</dbReference>
<dbReference type="PANTHER" id="PTHR36978:SF4">
    <property type="entry name" value="P-LOOP CONTAINING NUCLEOSIDE TRIPHOSPHATE HYDROLASE PROTEIN"/>
    <property type="match status" value="1"/>
</dbReference>
<dbReference type="GO" id="GO:0016740">
    <property type="term" value="F:transferase activity"/>
    <property type="evidence" value="ECO:0007669"/>
    <property type="project" value="UniProtKB-KW"/>
</dbReference>
<keyword evidence="1" id="KW-0808">Transferase</keyword>
<evidence type="ECO:0000313" key="1">
    <source>
        <dbReference type="EMBL" id="MFC4308514.1"/>
    </source>
</evidence>
<dbReference type="EMBL" id="JBHSDU010000002">
    <property type="protein sequence ID" value="MFC4308514.1"/>
    <property type="molecule type" value="Genomic_DNA"/>
</dbReference>
<name>A0ABV8SPY0_9GAMM</name>
<reference evidence="2" key="1">
    <citation type="journal article" date="2019" name="Int. J. Syst. Evol. Microbiol.">
        <title>The Global Catalogue of Microorganisms (GCM) 10K type strain sequencing project: providing services to taxonomists for standard genome sequencing and annotation.</title>
        <authorList>
            <consortium name="The Broad Institute Genomics Platform"/>
            <consortium name="The Broad Institute Genome Sequencing Center for Infectious Disease"/>
            <person name="Wu L."/>
            <person name="Ma J."/>
        </authorList>
    </citation>
    <scope>NUCLEOTIDE SEQUENCE [LARGE SCALE GENOMIC DNA]</scope>
    <source>
        <strain evidence="2">CGMCC 1.10759</strain>
    </source>
</reference>
<gene>
    <name evidence="1" type="ORF">ACFPN2_05410</name>
</gene>
<sequence>MTLSVICAGYARTGTTSLGNALEQIGCGPCYTMGHVGIGSPWQTAQWEAALEGREVDWDRVFEGHRSVAALAGTLFYRQLAEKYPDAKVILTVRDPEAWFDSTTAMLGSSLLPALEEFPFRHLLMKVYRAAYGERFDDHDALIATFHKHNAEVKEYFSSDRLLVFDVRQGWGPLCEFLGVTVPETPFPRTWARDVWDKDLSTMRARFEKLYVSGWV</sequence>